<evidence type="ECO:0000313" key="6">
    <source>
        <dbReference type="EMBL" id="KAF4361106.1"/>
    </source>
</evidence>
<evidence type="ECO:0000313" key="7">
    <source>
        <dbReference type="Proteomes" id="UP000583929"/>
    </source>
</evidence>
<proteinExistence type="inferred from homology"/>
<feature type="domain" description="DYW" evidence="5">
    <location>
        <begin position="1366"/>
        <end position="1458"/>
    </location>
</feature>
<dbReference type="PANTHER" id="PTHR46737">
    <property type="entry name" value="OS02G0827600 PROTEIN"/>
    <property type="match status" value="1"/>
</dbReference>
<dbReference type="InterPro" id="IPR011990">
    <property type="entry name" value="TPR-like_helical_dom_sf"/>
</dbReference>
<evidence type="ECO:0000256" key="3">
    <source>
        <dbReference type="PROSITE-ProRule" id="PRU00708"/>
    </source>
</evidence>
<dbReference type="GO" id="GO:0008270">
    <property type="term" value="F:zinc ion binding"/>
    <property type="evidence" value="ECO:0007669"/>
    <property type="project" value="InterPro"/>
</dbReference>
<dbReference type="FunFam" id="1.25.40.10:FF:000196">
    <property type="entry name" value="Pentatricopeptide repeat-containing protein At4g14850"/>
    <property type="match status" value="1"/>
</dbReference>
<dbReference type="PANTHER" id="PTHR46737:SF2">
    <property type="entry name" value="OS02G0827600 PROTEIN"/>
    <property type="match status" value="1"/>
</dbReference>
<dbReference type="Pfam" id="PF13041">
    <property type="entry name" value="PPR_2"/>
    <property type="match status" value="1"/>
</dbReference>
<organism evidence="6 7">
    <name type="scientific">Cannabis sativa</name>
    <name type="common">Hemp</name>
    <name type="synonym">Marijuana</name>
    <dbReference type="NCBI Taxonomy" id="3483"/>
    <lineage>
        <taxon>Eukaryota</taxon>
        <taxon>Viridiplantae</taxon>
        <taxon>Streptophyta</taxon>
        <taxon>Embryophyta</taxon>
        <taxon>Tracheophyta</taxon>
        <taxon>Spermatophyta</taxon>
        <taxon>Magnoliopsida</taxon>
        <taxon>eudicotyledons</taxon>
        <taxon>Gunneridae</taxon>
        <taxon>Pentapetalae</taxon>
        <taxon>rosids</taxon>
        <taxon>fabids</taxon>
        <taxon>Rosales</taxon>
        <taxon>Cannabaceae</taxon>
        <taxon>Cannabis</taxon>
    </lineage>
</organism>
<feature type="compositionally biased region" description="Low complexity" evidence="4">
    <location>
        <begin position="11"/>
        <end position="20"/>
    </location>
</feature>
<reference evidence="6 7" key="1">
    <citation type="journal article" date="2020" name="bioRxiv">
        <title>Sequence and annotation of 42 cannabis genomes reveals extensive copy number variation in cannabinoid synthesis and pathogen resistance genes.</title>
        <authorList>
            <person name="Mckernan K.J."/>
            <person name="Helbert Y."/>
            <person name="Kane L.T."/>
            <person name="Ebling H."/>
            <person name="Zhang L."/>
            <person name="Liu B."/>
            <person name="Eaton Z."/>
            <person name="Mclaughlin S."/>
            <person name="Kingan S."/>
            <person name="Baybayan P."/>
            <person name="Concepcion G."/>
            <person name="Jordan M."/>
            <person name="Riva A."/>
            <person name="Barbazuk W."/>
            <person name="Harkins T."/>
        </authorList>
    </citation>
    <scope>NUCLEOTIDE SEQUENCE [LARGE SCALE GENOMIC DNA]</scope>
    <source>
        <strain evidence="7">cv. Jamaican Lion 4</strain>
        <tissue evidence="6">Leaf</tissue>
    </source>
</reference>
<comment type="similarity">
    <text evidence="1">Belongs to the PPR family. PCMP-H subfamily.</text>
</comment>
<dbReference type="Proteomes" id="UP000583929">
    <property type="component" value="Unassembled WGS sequence"/>
</dbReference>
<dbReference type="NCBIfam" id="TIGR00756">
    <property type="entry name" value="PPR"/>
    <property type="match status" value="4"/>
</dbReference>
<evidence type="ECO:0000256" key="2">
    <source>
        <dbReference type="ARBA" id="ARBA00022737"/>
    </source>
</evidence>
<name>A0A7J6ES56_CANSA</name>
<dbReference type="InterPro" id="IPR021920">
    <property type="entry name" value="DUF3531"/>
</dbReference>
<dbReference type="PROSITE" id="PS51375">
    <property type="entry name" value="PPR"/>
    <property type="match status" value="4"/>
</dbReference>
<dbReference type="InterPro" id="IPR002885">
    <property type="entry name" value="PPR_rpt"/>
</dbReference>
<accession>A0A7J6ES56</accession>
<dbReference type="EMBL" id="JAATIQ010000335">
    <property type="protein sequence ID" value="KAF4361106.1"/>
    <property type="molecule type" value="Genomic_DNA"/>
</dbReference>
<feature type="repeat" description="PPR" evidence="3">
    <location>
        <begin position="943"/>
        <end position="978"/>
    </location>
</feature>
<dbReference type="Pfam" id="PF20431">
    <property type="entry name" value="E_motif"/>
    <property type="match status" value="1"/>
</dbReference>
<dbReference type="Pfam" id="PF01535">
    <property type="entry name" value="PPR"/>
    <property type="match status" value="6"/>
</dbReference>
<feature type="repeat" description="PPR" evidence="3">
    <location>
        <begin position="1151"/>
        <end position="1185"/>
    </location>
</feature>
<dbReference type="FunFam" id="1.25.40.10:FF:000968">
    <property type="entry name" value="Pentatricopeptide repeat-containing protein, mitochondrial"/>
    <property type="match status" value="1"/>
</dbReference>
<feature type="repeat" description="PPR" evidence="3">
    <location>
        <begin position="1049"/>
        <end position="1083"/>
    </location>
</feature>
<keyword evidence="2" id="KW-0677">Repeat</keyword>
<evidence type="ECO:0000256" key="1">
    <source>
        <dbReference type="ARBA" id="ARBA00006643"/>
    </source>
</evidence>
<feature type="compositionally biased region" description="Basic and acidic residues" evidence="4">
    <location>
        <begin position="95"/>
        <end position="105"/>
    </location>
</feature>
<dbReference type="Gene3D" id="1.25.40.10">
    <property type="entry name" value="Tetratricopeptide repeat domain"/>
    <property type="match status" value="4"/>
</dbReference>
<gene>
    <name evidence="6" type="ORF">G4B88_000407</name>
</gene>
<sequence>MYANAAIATPHSHFSTSSSSWQWNKNNISLFPSSQKSLFSPPQQPPTLFISAASPSNGNFVSGEDESSVNISSTSSGSSAAKGSGTSARSRRLLKIREEKRKREHDRLHNYPSWAKVLEDACKDDTELRAVLGDSIGNPELMRKKVEERVRTKGRDFSKSKTGSVLAFKVSFRDFNPIDSYIWFELYGSPTDRDVDIIGSVIQSWYVLGRLGSFNSSNLQLKALLICIDGQLANSSVEYDPLYDAEKGFKVMPSSFHDISDVEFQDNWGRVWVDLGTADNFAIDVLLNCLTVLSSEYIGIQQIVFGGRSMGDWEEGMTSPDDVDERVVSSQTAPGNCPFCGGLIRALDVHYQWRLLLKCMRIFFVGPNGGYGGMATLCHNATERPRVNQISTEHHILNQYVEALGFIDVFWGSEGSGVRSRSRSRESDWEILQGQRNAAAETERQKETHVVLCSLGSNTSARSRRLLKIREEKRKREHDRLHNYPSWAKVLEDACKDDTELRAVLGDSIGNPELMRKKRLYHFGQWHRLKKEFGQRVETSANQKPVLFLLSKSALESNFPFFFASINKSFGKVKGVPCLMYVSFLLVDSFNPIDSYIWFELYGSPTDRDVDIIGSVIRSWYVLGRLGSFNSSNLQLKALLICIDGQLANSSVEYDPLYDAEKGFKVIPSSFHDISDIKFQDNWGRVWVDLGTVDNFAIDALFNCLTVLSSEYIEIEQIVFGGCSMGDWEEGMTSPDFDSLFFLVFDNFEFNKVDAKREESVGIWVGAMRTGDTSKMGRTTIKVKNDSFIWLMFLTAHDVLMKISKSSLFIKLPLKVCTLHYSSISSHFNLRALFNNYVDKTNVHSWNSIIADLARSGDSVEALGAFSSMRKLSLTPNRSTFPCVIKSSSALFDLRSGKQAHQQAMVFGLDFDLFVSSALVDMYSKCGELRDARVLFDCIPHRNVVSWTSMITGYVQNGDSHSSLSLFKEFLIEEGENVDVSIDPVVVVAVLSACSRVSEKEVTEGIHGFVVKRGFDGDLGVANTLMDAYAKCSELRLSRKLFDGMFLKDVVSWNSMIAVYAQSGFSADALEVFYEMKKAGNMNYNAVTLSVLLLATAHSGTLRTGKCIHNQVLKKCLEENVVVGTALIDMYCKCGKAEMARKTLDCMKVKNVKSWTAMINGYGMHGRAREALEVFYKMIKNGAKPNYITFVSVLAACSHAGLVEEGWRWFHSMKHEFSIEPGVEHYGCMVDLLGRAGYLKKAYDLINEMKVRPDFVVWGSLLGSCRIHKNVELGEISARKLFELDPNNCGYYVLLSNIYADAGRWEDVERMRVLMKNQGLVKPPGFSLVELKGRVHVFLVGDREHPQHQQIYEYWEELIVKLQEAGYKPNIASVVHDVDEEEKEMTLKIHSEKLAVVFGIMNSIPGTTIQIIKNLRVCGDCHTVLKLISKVVDREIVVRDLKRFHHFSGGLCSCGDYW</sequence>
<keyword evidence="7" id="KW-1185">Reference proteome</keyword>
<dbReference type="InterPro" id="IPR046848">
    <property type="entry name" value="E_motif"/>
</dbReference>
<feature type="compositionally biased region" description="Low complexity" evidence="4">
    <location>
        <begin position="72"/>
        <end position="88"/>
    </location>
</feature>
<feature type="repeat" description="PPR" evidence="3">
    <location>
        <begin position="842"/>
        <end position="876"/>
    </location>
</feature>
<feature type="region of interest" description="Disordered" evidence="4">
    <location>
        <begin position="59"/>
        <end position="105"/>
    </location>
</feature>
<evidence type="ECO:0000259" key="5">
    <source>
        <dbReference type="Pfam" id="PF14432"/>
    </source>
</evidence>
<feature type="region of interest" description="Disordered" evidence="4">
    <location>
        <begin position="1"/>
        <end position="20"/>
    </location>
</feature>
<dbReference type="FunFam" id="1.25.40.10:FF:002148">
    <property type="entry name" value="Pentatricopeptide repeat-containing protein At2g29760, chloroplastic"/>
    <property type="match status" value="1"/>
</dbReference>
<protein>
    <recommendedName>
        <fullName evidence="5">DYW domain-containing protein</fullName>
    </recommendedName>
</protein>
<evidence type="ECO:0000256" key="4">
    <source>
        <dbReference type="SAM" id="MobiDB-lite"/>
    </source>
</evidence>
<dbReference type="Pfam" id="PF12049">
    <property type="entry name" value="DUF3531"/>
    <property type="match status" value="2"/>
</dbReference>
<dbReference type="Pfam" id="PF14432">
    <property type="entry name" value="DYW_deaminase"/>
    <property type="match status" value="1"/>
</dbReference>
<dbReference type="InterPro" id="IPR032867">
    <property type="entry name" value="DYW_dom"/>
</dbReference>
<comment type="caution">
    <text evidence="6">The sequence shown here is derived from an EMBL/GenBank/DDBJ whole genome shotgun (WGS) entry which is preliminary data.</text>
</comment>